<accession>A0A4S4NCB2</accession>
<organism evidence="2 3">
    <name type="scientific">Aliishimia ponticola</name>
    <dbReference type="NCBI Taxonomy" id="2499833"/>
    <lineage>
        <taxon>Bacteria</taxon>
        <taxon>Pseudomonadati</taxon>
        <taxon>Pseudomonadota</taxon>
        <taxon>Alphaproteobacteria</taxon>
        <taxon>Rhodobacterales</taxon>
        <taxon>Paracoccaceae</taxon>
        <taxon>Aliishimia</taxon>
    </lineage>
</organism>
<dbReference type="InterPro" id="IPR017946">
    <property type="entry name" value="PLC-like_Pdiesterase_TIM-brl"/>
</dbReference>
<dbReference type="PANTHER" id="PTHR46211:SF1">
    <property type="entry name" value="GLYCEROPHOSPHODIESTER PHOSPHODIESTERASE, CYTOPLASMIC"/>
    <property type="match status" value="1"/>
</dbReference>
<dbReference type="GO" id="GO:0006629">
    <property type="term" value="P:lipid metabolic process"/>
    <property type="evidence" value="ECO:0007669"/>
    <property type="project" value="InterPro"/>
</dbReference>
<reference evidence="2 3" key="1">
    <citation type="submission" date="2019-04" db="EMBL/GenBank/DDBJ databases">
        <title>Shimia ponticola sp. nov., isolated from seawater.</title>
        <authorList>
            <person name="Kim Y.-O."/>
            <person name="Yoon J.-H."/>
        </authorList>
    </citation>
    <scope>NUCLEOTIDE SEQUENCE [LARGE SCALE GENOMIC DNA]</scope>
    <source>
        <strain evidence="2 3">MYP11</strain>
    </source>
</reference>
<dbReference type="AlphaFoldDB" id="A0A4S4NCB2"/>
<dbReference type="PANTHER" id="PTHR46211">
    <property type="entry name" value="GLYCEROPHOSPHORYL DIESTER PHOSPHODIESTERASE"/>
    <property type="match status" value="1"/>
</dbReference>
<dbReference type="RefSeq" id="WP_136462607.1">
    <property type="nucleotide sequence ID" value="NZ_SRKY01000002.1"/>
</dbReference>
<dbReference type="Proteomes" id="UP000306602">
    <property type="component" value="Unassembled WGS sequence"/>
</dbReference>
<dbReference type="SUPFAM" id="SSF51695">
    <property type="entry name" value="PLC-like phosphodiesterases"/>
    <property type="match status" value="1"/>
</dbReference>
<proteinExistence type="predicted"/>
<dbReference type="GO" id="GO:0008081">
    <property type="term" value="F:phosphoric diester hydrolase activity"/>
    <property type="evidence" value="ECO:0007669"/>
    <property type="project" value="InterPro"/>
</dbReference>
<dbReference type="OrthoDB" id="384721at2"/>
<comment type="caution">
    <text evidence="2">The sequence shown here is derived from an EMBL/GenBank/DDBJ whole genome shotgun (WGS) entry which is preliminary data.</text>
</comment>
<evidence type="ECO:0000259" key="1">
    <source>
        <dbReference type="PROSITE" id="PS51704"/>
    </source>
</evidence>
<evidence type="ECO:0000313" key="3">
    <source>
        <dbReference type="Proteomes" id="UP000306602"/>
    </source>
</evidence>
<dbReference type="InterPro" id="IPR030395">
    <property type="entry name" value="GP_PDE_dom"/>
</dbReference>
<dbReference type="Pfam" id="PF03009">
    <property type="entry name" value="GDPD"/>
    <property type="match status" value="1"/>
</dbReference>
<keyword evidence="3" id="KW-1185">Reference proteome</keyword>
<gene>
    <name evidence="2" type="ORF">E4Z66_08705</name>
</gene>
<protein>
    <submittedName>
        <fullName evidence="2">Phosphodiesterase</fullName>
    </submittedName>
</protein>
<feature type="domain" description="GP-PDE" evidence="1">
    <location>
        <begin position="10"/>
        <end position="250"/>
    </location>
</feature>
<dbReference type="Gene3D" id="3.20.20.190">
    <property type="entry name" value="Phosphatidylinositol (PI) phosphodiesterase"/>
    <property type="match status" value="1"/>
</dbReference>
<name>A0A4S4NCB2_9RHOB</name>
<dbReference type="PROSITE" id="PS51704">
    <property type="entry name" value="GP_PDE"/>
    <property type="match status" value="1"/>
</dbReference>
<evidence type="ECO:0000313" key="2">
    <source>
        <dbReference type="EMBL" id="THH37009.1"/>
    </source>
</evidence>
<dbReference type="EMBL" id="SRKY01000002">
    <property type="protein sequence ID" value="THH37009.1"/>
    <property type="molecule type" value="Genomic_DNA"/>
</dbReference>
<sequence length="250" mass="26837">MTRLPSAFLDRPIAHRALHDVAQGRPENSRAAIQAAIAAGYGVEIDVQLTADGAAFVFHDYALDRLTPETGPVRQRKADALRSIPLSGGDETIPDLPEVLALVAGRVPILLEIKDQDGAMGPDIGPLEEAVAQATAQYDGPLAIMSFNPHSVARIGTLCPHLPRGLVTCGYDPADWPLSADICARLRQIPDYDSVGASFISHHADDLVRPRVAELKRNGADVLCWTIRSPEAAQTALKIAQNITFEGFLP</sequence>